<dbReference type="KEGG" id="dfg:B0537_12500"/>
<gene>
    <name evidence="2" type="ORF">B0537_12500</name>
</gene>
<dbReference type="PANTHER" id="PTHR43852:SF2">
    <property type="entry name" value="PROTEIN ADENYLYLTRANSFERASE MNTA"/>
    <property type="match status" value="1"/>
</dbReference>
<dbReference type="Gene3D" id="3.30.460.10">
    <property type="entry name" value="Beta Polymerase, domain 2"/>
    <property type="match status" value="1"/>
</dbReference>
<dbReference type="EMBL" id="CP019698">
    <property type="protein sequence ID" value="AQS59829.1"/>
    <property type="molecule type" value="Genomic_DNA"/>
</dbReference>
<evidence type="ECO:0000313" key="3">
    <source>
        <dbReference type="Proteomes" id="UP000189464"/>
    </source>
</evidence>
<dbReference type="NCBIfam" id="NF047752">
    <property type="entry name" value="MntA_antitoxin"/>
    <property type="match status" value="1"/>
</dbReference>
<evidence type="ECO:0000313" key="2">
    <source>
        <dbReference type="EMBL" id="AQS59829.1"/>
    </source>
</evidence>
<dbReference type="OrthoDB" id="9816197at2"/>
<dbReference type="Pfam" id="PF18765">
    <property type="entry name" value="Polbeta"/>
    <property type="match status" value="1"/>
</dbReference>
<proteinExistence type="predicted"/>
<evidence type="ECO:0000259" key="1">
    <source>
        <dbReference type="Pfam" id="PF18765"/>
    </source>
</evidence>
<sequence length="130" mass="14915">MSINEQQVELITDFLAKKISPYLIILFGSAVRGNLRINSDIDIAFLSNHKLNDYEVFILSQELADLLHREVDLIDLAKASTVFQAQILNTGRVIHCSDFSRKLRFHALVLKKYAMLNQERACVLKRLEGR</sequence>
<dbReference type="CDD" id="cd05403">
    <property type="entry name" value="NT_KNTase_like"/>
    <property type="match status" value="1"/>
</dbReference>
<dbReference type="STRING" id="1833852.B0537_12500"/>
<dbReference type="PANTHER" id="PTHR43852">
    <property type="entry name" value="NUCLEOTIDYLTRANSFERASE"/>
    <property type="match status" value="1"/>
</dbReference>
<dbReference type="RefSeq" id="WP_077714872.1">
    <property type="nucleotide sequence ID" value="NZ_CP019698.1"/>
</dbReference>
<feature type="domain" description="Polymerase beta nucleotidyltransferase" evidence="1">
    <location>
        <begin position="11"/>
        <end position="98"/>
    </location>
</feature>
<reference evidence="2 3" key="1">
    <citation type="journal article" date="2016" name="Int. J. Syst. Evol. Microbiol.">
        <title>Desulfotomaculum ferrireducens sp. nov., a moderately thermophilic sulfate-reducing and dissimilatory Fe(III)-reducing bacterium isolated from compost.</title>
        <authorList>
            <person name="Yang G."/>
            <person name="Guo J."/>
            <person name="Zhuang L."/>
            <person name="Yuan Y."/>
            <person name="Zhou S."/>
        </authorList>
    </citation>
    <scope>NUCLEOTIDE SEQUENCE [LARGE SCALE GENOMIC DNA]</scope>
    <source>
        <strain evidence="2 3">GSS09</strain>
    </source>
</reference>
<dbReference type="InterPro" id="IPR043519">
    <property type="entry name" value="NT_sf"/>
</dbReference>
<accession>A0A1S6IYG6</accession>
<organism evidence="2 3">
    <name type="scientific">Desulforamulus ferrireducens</name>
    <dbReference type="NCBI Taxonomy" id="1833852"/>
    <lineage>
        <taxon>Bacteria</taxon>
        <taxon>Bacillati</taxon>
        <taxon>Bacillota</taxon>
        <taxon>Clostridia</taxon>
        <taxon>Eubacteriales</taxon>
        <taxon>Peptococcaceae</taxon>
        <taxon>Desulforamulus</taxon>
    </lineage>
</organism>
<keyword evidence="3" id="KW-1185">Reference proteome</keyword>
<dbReference type="SUPFAM" id="SSF81301">
    <property type="entry name" value="Nucleotidyltransferase"/>
    <property type="match status" value="1"/>
</dbReference>
<dbReference type="AlphaFoldDB" id="A0A1S6IYG6"/>
<dbReference type="InterPro" id="IPR052930">
    <property type="entry name" value="TA_antitoxin_MntA"/>
</dbReference>
<dbReference type="Proteomes" id="UP000189464">
    <property type="component" value="Chromosome"/>
</dbReference>
<dbReference type="InterPro" id="IPR041633">
    <property type="entry name" value="Polbeta"/>
</dbReference>
<name>A0A1S6IYG6_9FIRM</name>
<protein>
    <submittedName>
        <fullName evidence="2">DNA polymerase subunit beta</fullName>
    </submittedName>
</protein>